<dbReference type="SUPFAM" id="SSF47473">
    <property type="entry name" value="EF-hand"/>
    <property type="match status" value="1"/>
</dbReference>
<dbReference type="InterPro" id="IPR011992">
    <property type="entry name" value="EF-hand-dom_pair"/>
</dbReference>
<evidence type="ECO:0000256" key="5">
    <source>
        <dbReference type="ARBA" id="ARBA00022837"/>
    </source>
</evidence>
<dbReference type="Pfam" id="PF13833">
    <property type="entry name" value="EF-hand_8"/>
    <property type="match status" value="1"/>
</dbReference>
<dbReference type="Gene3D" id="1.10.238.10">
    <property type="entry name" value="EF-hand"/>
    <property type="match status" value="1"/>
</dbReference>
<dbReference type="PROSITE" id="PS50222">
    <property type="entry name" value="EF_HAND_2"/>
    <property type="match status" value="4"/>
</dbReference>
<evidence type="ECO:0000259" key="7">
    <source>
        <dbReference type="PROSITE" id="PS50222"/>
    </source>
</evidence>
<evidence type="ECO:0000256" key="4">
    <source>
        <dbReference type="ARBA" id="ARBA00022737"/>
    </source>
</evidence>
<proteinExistence type="predicted"/>
<dbReference type="GO" id="GO:0005737">
    <property type="term" value="C:cytoplasm"/>
    <property type="evidence" value="ECO:0007669"/>
    <property type="project" value="UniProtKB-SubCell"/>
</dbReference>
<dbReference type="PROSITE" id="PS00018">
    <property type="entry name" value="EF_HAND_1"/>
    <property type="match status" value="4"/>
</dbReference>
<evidence type="ECO:0000313" key="8">
    <source>
        <dbReference type="EMBL" id="KAA0154566.1"/>
    </source>
</evidence>
<feature type="domain" description="EF-hand" evidence="7">
    <location>
        <begin position="158"/>
        <end position="193"/>
    </location>
</feature>
<feature type="compositionally biased region" description="Polar residues" evidence="6">
    <location>
        <begin position="22"/>
        <end position="35"/>
    </location>
</feature>
<feature type="region of interest" description="Disordered" evidence="6">
    <location>
        <begin position="1"/>
        <end position="35"/>
    </location>
</feature>
<dbReference type="InterPro" id="IPR018247">
    <property type="entry name" value="EF_Hand_1_Ca_BS"/>
</dbReference>
<comment type="subcellular location">
    <subcellularLocation>
        <location evidence="1">Cytoplasm</location>
    </subcellularLocation>
</comment>
<dbReference type="CDD" id="cd16180">
    <property type="entry name" value="EFh_PEF_Group_I"/>
    <property type="match status" value="1"/>
</dbReference>
<dbReference type="Pfam" id="PF13499">
    <property type="entry name" value="EF-hand_7"/>
    <property type="match status" value="1"/>
</dbReference>
<dbReference type="InterPro" id="IPR051426">
    <property type="entry name" value="Peflin/Sorcin_CaBP"/>
</dbReference>
<dbReference type="PANTHER" id="PTHR46212:SF3">
    <property type="entry name" value="GH27120P"/>
    <property type="match status" value="1"/>
</dbReference>
<evidence type="ECO:0000256" key="2">
    <source>
        <dbReference type="ARBA" id="ARBA00022490"/>
    </source>
</evidence>
<feature type="domain" description="EF-hand" evidence="7">
    <location>
        <begin position="121"/>
        <end position="156"/>
    </location>
</feature>
<dbReference type="Proteomes" id="UP000323011">
    <property type="component" value="Unassembled WGS sequence"/>
</dbReference>
<keyword evidence="9" id="KW-1185">Reference proteome</keyword>
<dbReference type="GO" id="GO:0048306">
    <property type="term" value="F:calcium-dependent protein binding"/>
    <property type="evidence" value="ECO:0007669"/>
    <property type="project" value="UniProtKB-ARBA"/>
</dbReference>
<keyword evidence="4" id="KW-0677">Repeat</keyword>
<dbReference type="InterPro" id="IPR002048">
    <property type="entry name" value="EF_hand_dom"/>
</dbReference>
<organism evidence="8 9">
    <name type="scientific">Cafeteria roenbergensis</name>
    <name type="common">Marine flagellate</name>
    <dbReference type="NCBI Taxonomy" id="33653"/>
    <lineage>
        <taxon>Eukaryota</taxon>
        <taxon>Sar</taxon>
        <taxon>Stramenopiles</taxon>
        <taxon>Bigyra</taxon>
        <taxon>Opalozoa</taxon>
        <taxon>Bicosoecida</taxon>
        <taxon>Cafeteriaceae</taxon>
        <taxon>Cafeteria</taxon>
    </lineage>
</organism>
<dbReference type="OMA" id="QGMMYQQ"/>
<dbReference type="PANTHER" id="PTHR46212">
    <property type="entry name" value="PEFLIN"/>
    <property type="match status" value="1"/>
</dbReference>
<feature type="region of interest" description="Disordered" evidence="6">
    <location>
        <begin position="60"/>
        <end position="80"/>
    </location>
</feature>
<evidence type="ECO:0000256" key="1">
    <source>
        <dbReference type="ARBA" id="ARBA00004496"/>
    </source>
</evidence>
<name>A0A5A8CN98_CAFRO</name>
<feature type="domain" description="EF-hand" evidence="7">
    <location>
        <begin position="224"/>
        <end position="259"/>
    </location>
</feature>
<sequence length="291" mass="31614">MASGELPEPVREALSKNPGCGLSQQHQTSRVFRNGESQSAWERSYFMMCPGRPAEHIFTERSDTAGGGSSGHAGAWSGSPWGERPSWGGSIVGGLFDALLGGRTAPTPPQPRVSRETMASAGGPDVGALFMAVDTDKSGQISWQELQTALSNGGYQKFATRTCKLLIRLFDTDRSGEIGYHEFAQLWGYLGSWSSYFQAHDTDRSGTISFPEFKTCVASLGYRLSDATLGAMMMSYDADRTGNLGFDEYLQAMSELTLFTNLFRTHDTSSTGVVTISYEQFLGMVLSARVL</sequence>
<keyword evidence="2" id="KW-0963">Cytoplasm</keyword>
<comment type="caution">
    <text evidence="8">The sequence shown here is derived from an EMBL/GenBank/DDBJ whole genome shotgun (WGS) entry which is preliminary data.</text>
</comment>
<accession>A0A5A8CN98</accession>
<keyword evidence="5" id="KW-0106">Calcium</keyword>
<feature type="domain" description="EF-hand" evidence="7">
    <location>
        <begin position="197"/>
        <end position="223"/>
    </location>
</feature>
<reference evidence="8 9" key="1">
    <citation type="submission" date="2019-07" db="EMBL/GenBank/DDBJ databases">
        <title>Genomes of Cafeteria roenbergensis.</title>
        <authorList>
            <person name="Fischer M.G."/>
            <person name="Hackl T."/>
            <person name="Roman M."/>
        </authorList>
    </citation>
    <scope>NUCLEOTIDE SEQUENCE [LARGE SCALE GENOMIC DNA]</scope>
    <source>
        <strain evidence="8 9">BVI</strain>
    </source>
</reference>
<gene>
    <name evidence="8" type="ORF">FNF29_02443</name>
</gene>
<dbReference type="SMART" id="SM00054">
    <property type="entry name" value="EFh"/>
    <property type="match status" value="4"/>
</dbReference>
<dbReference type="EMBL" id="VLTN01000011">
    <property type="protein sequence ID" value="KAA0154566.1"/>
    <property type="molecule type" value="Genomic_DNA"/>
</dbReference>
<evidence type="ECO:0000256" key="3">
    <source>
        <dbReference type="ARBA" id="ARBA00022723"/>
    </source>
</evidence>
<protein>
    <recommendedName>
        <fullName evidence="7">EF-hand domain-containing protein</fullName>
    </recommendedName>
</protein>
<evidence type="ECO:0000256" key="6">
    <source>
        <dbReference type="SAM" id="MobiDB-lite"/>
    </source>
</evidence>
<dbReference type="AlphaFoldDB" id="A0A5A8CN98"/>
<dbReference type="GO" id="GO:0005509">
    <property type="term" value="F:calcium ion binding"/>
    <property type="evidence" value="ECO:0007669"/>
    <property type="project" value="InterPro"/>
</dbReference>
<evidence type="ECO:0000313" key="9">
    <source>
        <dbReference type="Proteomes" id="UP000323011"/>
    </source>
</evidence>
<keyword evidence="3" id="KW-0479">Metal-binding</keyword>